<dbReference type="EMBL" id="JAQQAL010000010">
    <property type="protein sequence ID" value="MDC7225819.1"/>
    <property type="molecule type" value="Genomic_DNA"/>
</dbReference>
<dbReference type="PROSITE" id="PS51918">
    <property type="entry name" value="RADICAL_SAM"/>
    <property type="match status" value="1"/>
</dbReference>
<evidence type="ECO:0000256" key="1">
    <source>
        <dbReference type="ARBA" id="ARBA00001966"/>
    </source>
</evidence>
<keyword evidence="2" id="KW-0004">4Fe-4S</keyword>
<evidence type="ECO:0000313" key="9">
    <source>
        <dbReference type="Proteomes" id="UP001221217"/>
    </source>
</evidence>
<name>A0AAJ1ICT8_9SPIO</name>
<evidence type="ECO:0000256" key="6">
    <source>
        <dbReference type="ARBA" id="ARBA00023014"/>
    </source>
</evidence>
<keyword evidence="4" id="KW-0479">Metal-binding</keyword>
<comment type="cofactor">
    <cofactor evidence="1">
        <name>[4Fe-4S] cluster</name>
        <dbReference type="ChEBI" id="CHEBI:49883"/>
    </cofactor>
</comment>
<dbReference type="InterPro" id="IPR050377">
    <property type="entry name" value="Radical_SAM_PqqE_MftC-like"/>
</dbReference>
<dbReference type="Proteomes" id="UP001221217">
    <property type="component" value="Unassembled WGS sequence"/>
</dbReference>
<feature type="domain" description="Radical SAM core" evidence="7">
    <location>
        <begin position="51"/>
        <end position="303"/>
    </location>
</feature>
<evidence type="ECO:0000256" key="3">
    <source>
        <dbReference type="ARBA" id="ARBA00022691"/>
    </source>
</evidence>
<dbReference type="InterPro" id="IPR023885">
    <property type="entry name" value="4Fe4S-binding_SPASM_dom"/>
</dbReference>
<accession>A0AAJ1ICT8</accession>
<dbReference type="GO" id="GO:0003824">
    <property type="term" value="F:catalytic activity"/>
    <property type="evidence" value="ECO:0007669"/>
    <property type="project" value="InterPro"/>
</dbReference>
<evidence type="ECO:0000256" key="5">
    <source>
        <dbReference type="ARBA" id="ARBA00023004"/>
    </source>
</evidence>
<organism evidence="8 9">
    <name type="scientific">Candidatus Thalassospirochaeta sargassi</name>
    <dbReference type="NCBI Taxonomy" id="3119039"/>
    <lineage>
        <taxon>Bacteria</taxon>
        <taxon>Pseudomonadati</taxon>
        <taxon>Spirochaetota</taxon>
        <taxon>Spirochaetia</taxon>
        <taxon>Spirochaetales</taxon>
        <taxon>Spirochaetaceae</taxon>
        <taxon>Candidatus Thalassospirochaeta</taxon>
    </lineage>
</organism>
<reference evidence="8 9" key="1">
    <citation type="submission" date="2022-12" db="EMBL/GenBank/DDBJ databases">
        <title>Metagenome assembled genome from gulf of manar.</title>
        <authorList>
            <person name="Kohli P."/>
            <person name="Pk S."/>
            <person name="Venkata Ramana C."/>
            <person name="Sasikala C."/>
        </authorList>
    </citation>
    <scope>NUCLEOTIDE SEQUENCE [LARGE SCALE GENOMIC DNA]</scope>
    <source>
        <strain evidence="8">JB008</strain>
    </source>
</reference>
<evidence type="ECO:0000256" key="2">
    <source>
        <dbReference type="ARBA" id="ARBA00022485"/>
    </source>
</evidence>
<dbReference type="Pfam" id="PF13186">
    <property type="entry name" value="SPASM"/>
    <property type="match status" value="1"/>
</dbReference>
<evidence type="ECO:0000313" key="8">
    <source>
        <dbReference type="EMBL" id="MDC7225819.1"/>
    </source>
</evidence>
<evidence type="ECO:0000259" key="7">
    <source>
        <dbReference type="PROSITE" id="PS51918"/>
    </source>
</evidence>
<dbReference type="PANTHER" id="PTHR11228">
    <property type="entry name" value="RADICAL SAM DOMAIN PROTEIN"/>
    <property type="match status" value="1"/>
</dbReference>
<comment type="caution">
    <text evidence="8">The sequence shown here is derived from an EMBL/GenBank/DDBJ whole genome shotgun (WGS) entry which is preliminary data.</text>
</comment>
<sequence length="435" mass="49427">MLLDPECTEEKGRIKINISVPADVASRYGFRENEQYNIREYTDGIFLRQSPDVLKRIYIEATNKCNLNCKTCIRNVWGEDMGLMDFSLFEKIVADAERLSEIHNENYDNTLMDYLNPERIKQRFTFFFGGWGEPLMHPDIIRMIKKVKKRGWRAELITSGTLLSEEMSRNLIDAGLDFIWVSLDGATPESYKNVRLGNMLPGILENLKGLRKLKAFNLAPGPQIGIAFVAMQNNINELPGLIDICRRIDAKNLSVSNVLPFTEDLLPERLYKLSSGNWGKGDLRIDFPRMDATPEIADLVQKAASAGGWYSIAGNELDHRIGVCPFIKKASLSIRWDGKISPCTPLFYDSESYLENTLRKSKACHFGDVNHDSLAAVWLKDEYRALRRKLQFEEFSPCTVCNSCEMAESNEEDCFGDTHPACGGCLWQQGFIQCP</sequence>
<dbReference type="Gene3D" id="3.20.20.70">
    <property type="entry name" value="Aldolase class I"/>
    <property type="match status" value="1"/>
</dbReference>
<dbReference type="SFLD" id="SFLDF00570">
    <property type="entry name" value="tungsten_cofactor_oxidoreducas"/>
    <property type="match status" value="1"/>
</dbReference>
<dbReference type="InterPro" id="IPR013785">
    <property type="entry name" value="Aldolase_TIM"/>
</dbReference>
<dbReference type="Pfam" id="PF04055">
    <property type="entry name" value="Radical_SAM"/>
    <property type="match status" value="1"/>
</dbReference>
<dbReference type="GO" id="GO:0051536">
    <property type="term" value="F:iron-sulfur cluster binding"/>
    <property type="evidence" value="ECO:0007669"/>
    <property type="project" value="UniProtKB-KW"/>
</dbReference>
<dbReference type="InterPro" id="IPR007197">
    <property type="entry name" value="rSAM"/>
</dbReference>
<dbReference type="GO" id="GO:0046872">
    <property type="term" value="F:metal ion binding"/>
    <property type="evidence" value="ECO:0007669"/>
    <property type="project" value="UniProtKB-KW"/>
</dbReference>
<protein>
    <submittedName>
        <fullName evidence="8">Radical SAM protein</fullName>
    </submittedName>
</protein>
<keyword evidence="5" id="KW-0408">Iron</keyword>
<evidence type="ECO:0000256" key="4">
    <source>
        <dbReference type="ARBA" id="ARBA00022723"/>
    </source>
</evidence>
<dbReference type="SUPFAM" id="SSF102114">
    <property type="entry name" value="Radical SAM enzymes"/>
    <property type="match status" value="1"/>
</dbReference>
<dbReference type="InterPro" id="IPR034391">
    <property type="entry name" value="AdoMet-like_SPASM_containing"/>
</dbReference>
<dbReference type="SFLD" id="SFLDG01067">
    <property type="entry name" value="SPASM/twitch_domain_containing"/>
    <property type="match status" value="1"/>
</dbReference>
<dbReference type="InterPro" id="IPR058240">
    <property type="entry name" value="rSAM_sf"/>
</dbReference>
<dbReference type="PANTHER" id="PTHR11228:SF34">
    <property type="entry name" value="TUNGSTEN-CONTAINING ALDEHYDE FERREDOXIN OXIDOREDUCTASE COFACTOR MODIFYING PROTEIN"/>
    <property type="match status" value="1"/>
</dbReference>
<keyword evidence="3" id="KW-0949">S-adenosyl-L-methionine</keyword>
<dbReference type="AlphaFoldDB" id="A0AAJ1ICT8"/>
<dbReference type="SFLD" id="SFLDS00029">
    <property type="entry name" value="Radical_SAM"/>
    <property type="match status" value="1"/>
</dbReference>
<dbReference type="InterPro" id="IPR027604">
    <property type="entry name" value="W_rSAM_matur"/>
</dbReference>
<proteinExistence type="predicted"/>
<keyword evidence="6" id="KW-0411">Iron-sulfur</keyword>
<dbReference type="CDD" id="cd01335">
    <property type="entry name" value="Radical_SAM"/>
    <property type="match status" value="1"/>
</dbReference>
<gene>
    <name evidence="8" type="ORF">PQJ61_03525</name>
</gene>
<dbReference type="SFLD" id="SFLDG01387">
    <property type="entry name" value="BtrN-like_SPASM_domain_contain"/>
    <property type="match status" value="1"/>
</dbReference>